<feature type="domain" description="NAD-dependent epimerase/dehydratase" evidence="4">
    <location>
        <begin position="54"/>
        <end position="293"/>
    </location>
</feature>
<dbReference type="STRING" id="569365.A0A0D2B9I5"/>
<evidence type="ECO:0000256" key="1">
    <source>
        <dbReference type="ARBA" id="ARBA00023002"/>
    </source>
</evidence>
<protein>
    <recommendedName>
        <fullName evidence="4">NAD-dependent epimerase/dehydratase domain-containing protein</fullName>
    </recommendedName>
</protein>
<evidence type="ECO:0000256" key="3">
    <source>
        <dbReference type="SAM" id="MobiDB-lite"/>
    </source>
</evidence>
<dbReference type="EMBL" id="KN847040">
    <property type="protein sequence ID" value="KIW34267.1"/>
    <property type="molecule type" value="Genomic_DNA"/>
</dbReference>
<evidence type="ECO:0000256" key="2">
    <source>
        <dbReference type="ARBA" id="ARBA00023445"/>
    </source>
</evidence>
<dbReference type="GO" id="GO:0016616">
    <property type="term" value="F:oxidoreductase activity, acting on the CH-OH group of donors, NAD or NADP as acceptor"/>
    <property type="evidence" value="ECO:0007669"/>
    <property type="project" value="TreeGrafter"/>
</dbReference>
<dbReference type="GeneID" id="27340251"/>
<keyword evidence="6" id="KW-1185">Reference proteome</keyword>
<dbReference type="InterPro" id="IPR036291">
    <property type="entry name" value="NAD(P)-bd_dom_sf"/>
</dbReference>
<evidence type="ECO:0000313" key="5">
    <source>
        <dbReference type="EMBL" id="KIW34267.1"/>
    </source>
</evidence>
<dbReference type="OrthoDB" id="2735536at2759"/>
<dbReference type="PANTHER" id="PTHR10366:SF562">
    <property type="entry name" value="ALDEHYDE REDUCTASE II (AFU_ORTHOLOGUE AFUA_1G11360)"/>
    <property type="match status" value="1"/>
</dbReference>
<accession>A0A0D2B9I5</accession>
<gene>
    <name evidence="5" type="ORF">PV07_01057</name>
</gene>
<dbReference type="InterPro" id="IPR050425">
    <property type="entry name" value="NAD(P)_dehydrat-like"/>
</dbReference>
<proteinExistence type="inferred from homology"/>
<evidence type="ECO:0000259" key="4">
    <source>
        <dbReference type="Pfam" id="PF01370"/>
    </source>
</evidence>
<dbReference type="SUPFAM" id="SSF51735">
    <property type="entry name" value="NAD(P)-binding Rossmann-fold domains"/>
    <property type="match status" value="1"/>
</dbReference>
<evidence type="ECO:0000313" key="6">
    <source>
        <dbReference type="Proteomes" id="UP000054466"/>
    </source>
</evidence>
<reference evidence="5 6" key="1">
    <citation type="submission" date="2015-01" db="EMBL/GenBank/DDBJ databases">
        <title>The Genome Sequence of Cladophialophora immunda CBS83496.</title>
        <authorList>
            <consortium name="The Broad Institute Genomics Platform"/>
            <person name="Cuomo C."/>
            <person name="de Hoog S."/>
            <person name="Gorbushina A."/>
            <person name="Stielow B."/>
            <person name="Teixiera M."/>
            <person name="Abouelleil A."/>
            <person name="Chapman S.B."/>
            <person name="Priest M."/>
            <person name="Young S.K."/>
            <person name="Wortman J."/>
            <person name="Nusbaum C."/>
            <person name="Birren B."/>
        </authorList>
    </citation>
    <scope>NUCLEOTIDE SEQUENCE [LARGE SCALE GENOMIC DNA]</scope>
    <source>
        <strain evidence="5 6">CBS 83496</strain>
    </source>
</reference>
<dbReference type="InterPro" id="IPR001509">
    <property type="entry name" value="Epimerase_deHydtase"/>
</dbReference>
<dbReference type="Gene3D" id="3.40.50.720">
    <property type="entry name" value="NAD(P)-binding Rossmann-like Domain"/>
    <property type="match status" value="1"/>
</dbReference>
<dbReference type="AlphaFoldDB" id="A0A0D2B9I5"/>
<comment type="similarity">
    <text evidence="2">Belongs to the NAD(P)-dependent epimerase/dehydratase family. Dihydroflavonol-4-reductase subfamily.</text>
</comment>
<dbReference type="VEuPathDB" id="FungiDB:PV07_01057"/>
<dbReference type="PANTHER" id="PTHR10366">
    <property type="entry name" value="NAD DEPENDENT EPIMERASE/DEHYDRATASE"/>
    <property type="match status" value="1"/>
</dbReference>
<dbReference type="Proteomes" id="UP000054466">
    <property type="component" value="Unassembled WGS sequence"/>
</dbReference>
<dbReference type="RefSeq" id="XP_016254483.1">
    <property type="nucleotide sequence ID" value="XM_016387555.1"/>
</dbReference>
<name>A0A0D2B9I5_9EURO</name>
<dbReference type="HOGENOM" id="CLU_007383_9_2_1"/>
<sequence>MPFTVFGNPQCQYKKQQHPNVDFPQLQDTVVDSATITTPASESTSAAFRQTTCANGYIASHVVDVLLEEGYNVRGTVRAEKPWLNEYFDDKYGQGRFETVIVQRMEDESSFDAAVKGVSGVVHIASDLSVSPDPNLVIPKVVAGSLNLMEAAATQPLIKSVVLTSSCAASYVIGSSSKTVIDRDTWNDAAVNAAWSDDTPQEARGFQVYAASKVEGERQAWKWVEKNKPRFAFNTVLPPFNVGPILSPEIGGSTMGFIRQLLKGDDFVTKLLPPQWYINVRDDARVHVAALLDPTVQSQRLFPFAAPFNWTDMIDLLRRLRPDNDNTPAPPPNEGQDTMEIKPRDQAEDLIKSFFGVPGYTGLEESVMAGLEGLA</sequence>
<feature type="region of interest" description="Disordered" evidence="3">
    <location>
        <begin position="321"/>
        <end position="340"/>
    </location>
</feature>
<organism evidence="5 6">
    <name type="scientific">Cladophialophora immunda</name>
    <dbReference type="NCBI Taxonomy" id="569365"/>
    <lineage>
        <taxon>Eukaryota</taxon>
        <taxon>Fungi</taxon>
        <taxon>Dikarya</taxon>
        <taxon>Ascomycota</taxon>
        <taxon>Pezizomycotina</taxon>
        <taxon>Eurotiomycetes</taxon>
        <taxon>Chaetothyriomycetidae</taxon>
        <taxon>Chaetothyriales</taxon>
        <taxon>Herpotrichiellaceae</taxon>
        <taxon>Cladophialophora</taxon>
    </lineage>
</organism>
<keyword evidence="1" id="KW-0560">Oxidoreductase</keyword>
<dbReference type="Pfam" id="PF01370">
    <property type="entry name" value="Epimerase"/>
    <property type="match status" value="1"/>
</dbReference>